<keyword evidence="5" id="KW-1185">Reference proteome</keyword>
<feature type="domain" description="CobB/CobQ-like glutamine amidotransferase" evidence="3">
    <location>
        <begin position="249"/>
        <end position="401"/>
    </location>
</feature>
<reference evidence="4" key="1">
    <citation type="submission" date="2020-08" db="EMBL/GenBank/DDBJ databases">
        <title>Genome public.</title>
        <authorList>
            <person name="Liu C."/>
            <person name="Sun Q."/>
        </authorList>
    </citation>
    <scope>NUCLEOTIDE SEQUENCE</scope>
    <source>
        <strain evidence="4">NSJ-68</strain>
    </source>
</reference>
<dbReference type="SUPFAM" id="SSF52540">
    <property type="entry name" value="P-loop containing nucleoside triphosphate hydrolases"/>
    <property type="match status" value="1"/>
</dbReference>
<comment type="catalytic activity">
    <reaction evidence="2">
        <text>cob(II)yrinate + 2 L-glutamine + 2 ATP + 2 H2O = cob(II)yrinate a,c diamide + 2 L-glutamate + 2 ADP + 2 phosphate + 2 H(+)</text>
        <dbReference type="Rhea" id="RHEA:26289"/>
        <dbReference type="ChEBI" id="CHEBI:15377"/>
        <dbReference type="ChEBI" id="CHEBI:15378"/>
        <dbReference type="ChEBI" id="CHEBI:29985"/>
        <dbReference type="ChEBI" id="CHEBI:30616"/>
        <dbReference type="ChEBI" id="CHEBI:43474"/>
        <dbReference type="ChEBI" id="CHEBI:58359"/>
        <dbReference type="ChEBI" id="CHEBI:58537"/>
        <dbReference type="ChEBI" id="CHEBI:58894"/>
        <dbReference type="ChEBI" id="CHEBI:456216"/>
        <dbReference type="EC" id="6.3.5.11"/>
    </reaction>
</comment>
<evidence type="ECO:0000313" key="5">
    <source>
        <dbReference type="Proteomes" id="UP000649345"/>
    </source>
</evidence>
<dbReference type="PANTHER" id="PTHR43873:SF1">
    <property type="entry name" value="COBYRINATE A,C-DIAMIDE SYNTHASE"/>
    <property type="match status" value="1"/>
</dbReference>
<feature type="active site" description="Nucleophile" evidence="2">
    <location>
        <position position="332"/>
    </location>
</feature>
<dbReference type="RefSeq" id="WP_186871794.1">
    <property type="nucleotide sequence ID" value="NZ_JACOOR010000003.1"/>
</dbReference>
<dbReference type="GO" id="GO:0005524">
    <property type="term" value="F:ATP binding"/>
    <property type="evidence" value="ECO:0007669"/>
    <property type="project" value="UniProtKB-UniRule"/>
</dbReference>
<dbReference type="PANTHER" id="PTHR43873">
    <property type="entry name" value="COBYRINATE A,C-DIAMIDE SYNTHASE"/>
    <property type="match status" value="1"/>
</dbReference>
<dbReference type="SUPFAM" id="SSF52317">
    <property type="entry name" value="Class I glutamine amidotransferase-like"/>
    <property type="match status" value="1"/>
</dbReference>
<keyword evidence="2" id="KW-0067">ATP-binding</keyword>
<dbReference type="Pfam" id="PF13500">
    <property type="entry name" value="AAA_26"/>
    <property type="match status" value="1"/>
</dbReference>
<evidence type="ECO:0000256" key="1">
    <source>
        <dbReference type="ARBA" id="ARBA00022962"/>
    </source>
</evidence>
<name>A0A923LBG2_9FIRM</name>
<accession>A0A923LBG2</accession>
<dbReference type="GO" id="GO:0009236">
    <property type="term" value="P:cobalamin biosynthetic process"/>
    <property type="evidence" value="ECO:0007669"/>
    <property type="project" value="UniProtKB-UniRule"/>
</dbReference>
<evidence type="ECO:0000313" key="4">
    <source>
        <dbReference type="EMBL" id="MBC5659434.1"/>
    </source>
</evidence>
<protein>
    <recommendedName>
        <fullName evidence="2">Cobyrinate a,c-diamide synthase</fullName>
        <ecNumber evidence="2">6.3.5.11</ecNumber>
    </recommendedName>
    <alternativeName>
        <fullName evidence="2">Cobyrinic acid a,c-diamide synthetase</fullName>
    </alternativeName>
</protein>
<keyword evidence="2" id="KW-0460">Magnesium</keyword>
<dbReference type="InterPro" id="IPR004484">
    <property type="entry name" value="CbiA/CobB_synth"/>
</dbReference>
<dbReference type="GO" id="GO:0042242">
    <property type="term" value="F:cobyrinic acid a,c-diamide synthase activity"/>
    <property type="evidence" value="ECO:0007669"/>
    <property type="project" value="UniProtKB-UniRule"/>
</dbReference>
<dbReference type="Gene3D" id="3.40.50.300">
    <property type="entry name" value="P-loop containing nucleotide triphosphate hydrolases"/>
    <property type="match status" value="1"/>
</dbReference>
<dbReference type="PROSITE" id="PS51274">
    <property type="entry name" value="GATASE_COBBQ"/>
    <property type="match status" value="1"/>
</dbReference>
<keyword evidence="2" id="KW-0547">Nucleotide-binding</keyword>
<dbReference type="Gene3D" id="3.40.50.880">
    <property type="match status" value="1"/>
</dbReference>
<dbReference type="NCBIfam" id="TIGR00379">
    <property type="entry name" value="cobB"/>
    <property type="match status" value="1"/>
</dbReference>
<feature type="site" description="Increases nucleophilicity of active site Cys" evidence="2">
    <location>
        <position position="432"/>
    </location>
</feature>
<dbReference type="Pfam" id="PF07685">
    <property type="entry name" value="GATase_3"/>
    <property type="match status" value="1"/>
</dbReference>
<dbReference type="EC" id="6.3.5.11" evidence="2"/>
<proteinExistence type="inferred from homology"/>
<dbReference type="NCBIfam" id="NF002204">
    <property type="entry name" value="PRK01077.1"/>
    <property type="match status" value="1"/>
</dbReference>
<organism evidence="4 5">
    <name type="scientific">Anaerosacchariphilus hominis</name>
    <dbReference type="NCBI Taxonomy" id="2763017"/>
    <lineage>
        <taxon>Bacteria</taxon>
        <taxon>Bacillati</taxon>
        <taxon>Bacillota</taxon>
        <taxon>Clostridia</taxon>
        <taxon>Lachnospirales</taxon>
        <taxon>Lachnospiraceae</taxon>
        <taxon>Anaerosacchariphilus</taxon>
    </lineage>
</organism>
<comment type="function">
    <text evidence="2">Catalyzes the ATP-dependent amidation of the two carboxylate groups at positions a and c of cobyrinate, using either L-glutamine or ammonia as the nitrogen source.</text>
</comment>
<comment type="miscellaneous">
    <text evidence="2">The a and c carboxylates of cobyrinate are activated for nucleophilic attack via formation of a phosphorylated intermediate by ATP. CbiA catalyzes first the amidation of the c-carboxylate, and then that of the a-carboxylate.</text>
</comment>
<dbReference type="AlphaFoldDB" id="A0A923LBG2"/>
<keyword evidence="2" id="KW-0169">Cobalamin biosynthesis</keyword>
<gene>
    <name evidence="2" type="primary">cbiA</name>
    <name evidence="4" type="ORF">H8S44_06585</name>
</gene>
<keyword evidence="1 2" id="KW-0315">Glutamine amidotransferase</keyword>
<comment type="pathway">
    <text evidence="2">Cofactor biosynthesis; adenosylcobalamin biosynthesis; cob(II)yrinate a,c-diamide from sirohydrochlorin (anaerobic route): step 10/10.</text>
</comment>
<comment type="similarity">
    <text evidence="2">Belongs to the CobB/CbiA family.</text>
</comment>
<keyword evidence="2" id="KW-0436">Ligase</keyword>
<evidence type="ECO:0000259" key="3">
    <source>
        <dbReference type="Pfam" id="PF07685"/>
    </source>
</evidence>
<dbReference type="CDD" id="cd03130">
    <property type="entry name" value="GATase1_CobB"/>
    <property type="match status" value="1"/>
</dbReference>
<evidence type="ECO:0000256" key="2">
    <source>
        <dbReference type="HAMAP-Rule" id="MF_00027"/>
    </source>
</evidence>
<comment type="caution">
    <text evidence="4">The sequence shown here is derived from an EMBL/GenBank/DDBJ whole genome shotgun (WGS) entry which is preliminary data.</text>
</comment>
<dbReference type="InterPro" id="IPR027417">
    <property type="entry name" value="P-loop_NTPase"/>
</dbReference>
<dbReference type="Proteomes" id="UP000649345">
    <property type="component" value="Unassembled WGS sequence"/>
</dbReference>
<sequence length="464" mass="51313">MRVPRIMLAAPASGSGKTLITCGILQALVNRGFRTASFKCGPDYIDPMFHSRVIGVKSGNLDTFFTDRSATRYLFGRRAAEAEISVVEGVMGYYDGLGGISEEASSYDVASALNIPVVLVVNCRGMSISVVPLIKGFLEYQNPSQIRGVILNQMPKALYPDMKAQIERWLPVKVLGYVPKVEDLVLESRHLGLVLPGEIESLKEKLNRLAEVLEESIDLDAFLAMAWEAPDFTYGTPEIPKLSGTKKVRIGVAEDDAFCFTYRDNFQLLRDMGAELVPFSPIRDAALPEGIQGLILSGGYPELHAKALSENKAMRSAIHDAVKAGLPCIAECGGFLYLHRTLEGSDGVEYPMADVIGAKAYRTDKLSRFGYIEMEAKQDQLILAEGEKARGHEFHYWESEDCGDSIHAKKPLRKRNWDCVHGTESLYAGFPHLFFYSNPDMAIRFLRKCSNCSIQHRALAAEGV</sequence>
<dbReference type="InterPro" id="IPR029062">
    <property type="entry name" value="Class_I_gatase-like"/>
</dbReference>
<dbReference type="InterPro" id="IPR011698">
    <property type="entry name" value="GATase_3"/>
</dbReference>
<comment type="cofactor">
    <cofactor evidence="2">
        <name>Mg(2+)</name>
        <dbReference type="ChEBI" id="CHEBI:18420"/>
    </cofactor>
</comment>
<comment type="domain">
    <text evidence="2">Comprises of two domains. The C-terminal domain contains the binding site for glutamine and catalyzes the hydrolysis of this substrate to glutamate and ammonia. The N-terminal domain is anticipated to bind ATP and cobyrinate and catalyzes the ultimate synthesis of the diamide product. The ammonia produced via the glutaminase domain is probably translocated to the adjacent domain via a molecular tunnel, where it reacts with an activated intermediate.</text>
</comment>
<dbReference type="CDD" id="cd05388">
    <property type="entry name" value="CobB_N"/>
    <property type="match status" value="1"/>
</dbReference>
<dbReference type="EMBL" id="JACOOR010000003">
    <property type="protein sequence ID" value="MBC5659434.1"/>
    <property type="molecule type" value="Genomic_DNA"/>
</dbReference>
<dbReference type="HAMAP" id="MF_00027">
    <property type="entry name" value="CobB_CbiA"/>
    <property type="match status" value="1"/>
</dbReference>